<reference evidence="2 3" key="1">
    <citation type="submission" date="2021-03" db="EMBL/GenBank/DDBJ databases">
        <title>Genomic Encyclopedia of Type Strains, Phase IV (KMG-IV): sequencing the most valuable type-strain genomes for metagenomic binning, comparative biology and taxonomic classification.</title>
        <authorList>
            <person name="Goeker M."/>
        </authorList>
    </citation>
    <scope>NUCLEOTIDE SEQUENCE [LARGE SCALE GENOMIC DNA]</scope>
    <source>
        <strain evidence="2 3">DSM 28650</strain>
    </source>
</reference>
<organism evidence="2 3">
    <name type="scientific">Clostridium punense</name>
    <dbReference type="NCBI Taxonomy" id="1054297"/>
    <lineage>
        <taxon>Bacteria</taxon>
        <taxon>Bacillati</taxon>
        <taxon>Bacillota</taxon>
        <taxon>Clostridia</taxon>
        <taxon>Eubacteriales</taxon>
        <taxon>Clostridiaceae</taxon>
        <taxon>Clostridium</taxon>
    </lineage>
</organism>
<dbReference type="CDD" id="cd04301">
    <property type="entry name" value="NAT_SF"/>
    <property type="match status" value="1"/>
</dbReference>
<dbReference type="PANTHER" id="PTHR39173:SF1">
    <property type="entry name" value="ACETYLTRANSFERASE"/>
    <property type="match status" value="1"/>
</dbReference>
<gene>
    <name evidence="2" type="ORF">J2Z44_002425</name>
</gene>
<dbReference type="SUPFAM" id="SSF55729">
    <property type="entry name" value="Acyl-CoA N-acyltransferases (Nat)"/>
    <property type="match status" value="1"/>
</dbReference>
<feature type="domain" description="N-acetyltransferase" evidence="1">
    <location>
        <begin position="17"/>
        <end position="172"/>
    </location>
</feature>
<dbReference type="RefSeq" id="WP_021285216.1">
    <property type="nucleotide sequence ID" value="NZ_JAGGLL010000018.1"/>
</dbReference>
<evidence type="ECO:0000313" key="3">
    <source>
        <dbReference type="Proteomes" id="UP001519308"/>
    </source>
</evidence>
<dbReference type="Pfam" id="PF13302">
    <property type="entry name" value="Acetyltransf_3"/>
    <property type="match status" value="1"/>
</dbReference>
<accession>A0ABS4K484</accession>
<dbReference type="PANTHER" id="PTHR39173">
    <property type="entry name" value="ACETYLTRANSFERASE"/>
    <property type="match status" value="1"/>
</dbReference>
<dbReference type="PROSITE" id="PS51186">
    <property type="entry name" value="GNAT"/>
    <property type="match status" value="1"/>
</dbReference>
<proteinExistence type="predicted"/>
<dbReference type="Gene3D" id="3.40.630.30">
    <property type="match status" value="1"/>
</dbReference>
<dbReference type="InterPro" id="IPR000182">
    <property type="entry name" value="GNAT_dom"/>
</dbReference>
<sequence length="172" mass="20016">MCDLVKPDIWLREKFANMVKDYNHSNEHIFSSDYYNINFNFENYIQDLKDLSNGIGLPQGYVPSTEWWLINSNSDILGTVRLRHELGKRNFEEGGHIGYDISPRFRRKGYGKVILKLVLEKVKELGLEKVLVTCDFDNIGSKRIIESNGGKLENKIVSKETGKEVLRYWIEL</sequence>
<evidence type="ECO:0000313" key="2">
    <source>
        <dbReference type="EMBL" id="MBP2022602.1"/>
    </source>
</evidence>
<name>A0ABS4K484_9CLOT</name>
<dbReference type="Proteomes" id="UP001519308">
    <property type="component" value="Unassembled WGS sequence"/>
</dbReference>
<dbReference type="EMBL" id="JAGGLL010000018">
    <property type="protein sequence ID" value="MBP2022602.1"/>
    <property type="molecule type" value="Genomic_DNA"/>
</dbReference>
<keyword evidence="3" id="KW-1185">Reference proteome</keyword>
<comment type="caution">
    <text evidence="2">The sequence shown here is derived from an EMBL/GenBank/DDBJ whole genome shotgun (WGS) entry which is preliminary data.</text>
</comment>
<protein>
    <submittedName>
        <fullName evidence="2">Acetyltransferase</fullName>
    </submittedName>
</protein>
<dbReference type="InterPro" id="IPR016181">
    <property type="entry name" value="Acyl_CoA_acyltransferase"/>
</dbReference>
<evidence type="ECO:0000259" key="1">
    <source>
        <dbReference type="PROSITE" id="PS51186"/>
    </source>
</evidence>